<evidence type="ECO:0000256" key="1">
    <source>
        <dbReference type="ARBA" id="ARBA00009795"/>
    </source>
</evidence>
<evidence type="ECO:0000256" key="3">
    <source>
        <dbReference type="ARBA" id="ARBA00023203"/>
    </source>
</evidence>
<dbReference type="InterPro" id="IPR004018">
    <property type="entry name" value="RPEL_repeat"/>
</dbReference>
<keyword evidence="2" id="KW-0677">Repeat</keyword>
<proteinExistence type="inferred from homology"/>
<sequence>MADVKQPDNKGLTKIVNDLGKRFSQRSTPAELVQKNILREDEASGVSSSIIQQKMALEEEKKKDTLARKISMRPSKADLKDKNILKGEGDMEEEDSTQSPTIESRAIQLKSCLKKRPDKAQLEQKNILKSNGLSPALAAAQEQLKRSILEDTLENKIRDRPPVEELEAAKILIFAETVEVLPTFRKSEYNRKPDATATFKNLTQQMKVDIREELNNFKRSEMDVHEESVKNTCFH</sequence>
<dbReference type="PANTHER" id="PTHR12751">
    <property type="entry name" value="PHOSPHATASE AND ACTIN REGULATOR PHACTR"/>
    <property type="match status" value="1"/>
</dbReference>
<dbReference type="SMART" id="SM00707">
    <property type="entry name" value="RPEL"/>
    <property type="match status" value="4"/>
</dbReference>
<dbReference type="GO" id="GO:0003779">
    <property type="term" value="F:actin binding"/>
    <property type="evidence" value="ECO:0007669"/>
    <property type="project" value="UniProtKB-KW"/>
</dbReference>
<feature type="repeat" description="RPEL" evidence="4">
    <location>
        <begin position="64"/>
        <end position="89"/>
    </location>
</feature>
<dbReference type="Proteomes" id="UP001210925">
    <property type="component" value="Unassembled WGS sequence"/>
</dbReference>
<keyword evidence="3" id="KW-0009">Actin-binding</keyword>
<dbReference type="PANTHER" id="PTHR12751:SF18">
    <property type="entry name" value="PHOSPHATASE AND ACTIN REGULATOR 1"/>
    <property type="match status" value="1"/>
</dbReference>
<protein>
    <submittedName>
        <fullName evidence="6">Uncharacterized protein</fullName>
    </submittedName>
</protein>
<evidence type="ECO:0000256" key="4">
    <source>
        <dbReference type="PROSITE-ProRule" id="PRU00401"/>
    </source>
</evidence>
<dbReference type="EMBL" id="JADGKB010000004">
    <property type="protein sequence ID" value="KAJ3261808.1"/>
    <property type="molecule type" value="Genomic_DNA"/>
</dbReference>
<dbReference type="Pfam" id="PF02755">
    <property type="entry name" value="RPEL"/>
    <property type="match status" value="2"/>
</dbReference>
<gene>
    <name evidence="6" type="ORF">HK103_004759</name>
</gene>
<evidence type="ECO:0000256" key="5">
    <source>
        <dbReference type="SAM" id="MobiDB-lite"/>
    </source>
</evidence>
<evidence type="ECO:0000256" key="2">
    <source>
        <dbReference type="ARBA" id="ARBA00022737"/>
    </source>
</evidence>
<comment type="caution">
    <text evidence="6">The sequence shown here is derived from an EMBL/GenBank/DDBJ whole genome shotgun (WGS) entry which is preliminary data.</text>
</comment>
<feature type="region of interest" description="Disordered" evidence="5">
    <location>
        <begin position="82"/>
        <end position="103"/>
    </location>
</feature>
<dbReference type="Gene3D" id="6.10.140.2040">
    <property type="match status" value="2"/>
</dbReference>
<reference evidence="6" key="1">
    <citation type="submission" date="2020-05" db="EMBL/GenBank/DDBJ databases">
        <title>Phylogenomic resolution of chytrid fungi.</title>
        <authorList>
            <person name="Stajich J.E."/>
            <person name="Amses K."/>
            <person name="Simmons R."/>
            <person name="Seto K."/>
            <person name="Myers J."/>
            <person name="Bonds A."/>
            <person name="Quandt C.A."/>
            <person name="Barry K."/>
            <person name="Liu P."/>
            <person name="Grigoriev I."/>
            <person name="Longcore J.E."/>
            <person name="James T.Y."/>
        </authorList>
    </citation>
    <scope>NUCLEOTIDE SEQUENCE</scope>
    <source>
        <strain evidence="6">PLAUS21</strain>
    </source>
</reference>
<dbReference type="PROSITE" id="PS51073">
    <property type="entry name" value="RPEL"/>
    <property type="match status" value="2"/>
</dbReference>
<feature type="repeat" description="RPEL" evidence="4">
    <location>
        <begin position="17"/>
        <end position="42"/>
    </location>
</feature>
<comment type="similarity">
    <text evidence="1">Belongs to the phosphatase and actin regulator family.</text>
</comment>
<keyword evidence="7" id="KW-1185">Reference proteome</keyword>
<name>A0AAD5Y691_9FUNG</name>
<dbReference type="AlphaFoldDB" id="A0AAD5Y691"/>
<evidence type="ECO:0000313" key="7">
    <source>
        <dbReference type="Proteomes" id="UP001210925"/>
    </source>
</evidence>
<dbReference type="GO" id="GO:0030036">
    <property type="term" value="P:actin cytoskeleton organization"/>
    <property type="evidence" value="ECO:0007669"/>
    <property type="project" value="TreeGrafter"/>
</dbReference>
<evidence type="ECO:0000313" key="6">
    <source>
        <dbReference type="EMBL" id="KAJ3261808.1"/>
    </source>
</evidence>
<organism evidence="6 7">
    <name type="scientific">Boothiomyces macroporosus</name>
    <dbReference type="NCBI Taxonomy" id="261099"/>
    <lineage>
        <taxon>Eukaryota</taxon>
        <taxon>Fungi</taxon>
        <taxon>Fungi incertae sedis</taxon>
        <taxon>Chytridiomycota</taxon>
        <taxon>Chytridiomycota incertae sedis</taxon>
        <taxon>Chytridiomycetes</taxon>
        <taxon>Rhizophydiales</taxon>
        <taxon>Terramycetaceae</taxon>
        <taxon>Boothiomyces</taxon>
    </lineage>
</organism>
<accession>A0AAD5Y691</accession>